<dbReference type="SUPFAM" id="SSF52499">
    <property type="entry name" value="Isochorismatase-like hydrolases"/>
    <property type="match status" value="1"/>
</dbReference>
<dbReference type="RefSeq" id="WP_124942951.1">
    <property type="nucleotide sequence ID" value="NZ_RHGY01000002.1"/>
</dbReference>
<dbReference type="EMBL" id="RHGY01000002">
    <property type="protein sequence ID" value="RRG18308.1"/>
    <property type="molecule type" value="Genomic_DNA"/>
</dbReference>
<dbReference type="Proteomes" id="UP000275836">
    <property type="component" value="Unassembled WGS sequence"/>
</dbReference>
<dbReference type="PANTHER" id="PTHR43540:SF14">
    <property type="entry name" value="ISOCHORISMATASE"/>
    <property type="match status" value="1"/>
</dbReference>
<sequence length="168" mass="19740">MNPADVLIIIDMQNGICRQNELESLDLTHLIQQINDRVQVYRTLKQPIIWIQHHDDSIQRETVAWNFLPELEVNRTIDIIIEKDHPDSFHNTRLTAQLNQLEAQRLEICGAQVEFCVDTTIKAAFDRGYQLFMYPNMTTTWDNAWMSAKQTQKFYENIWQNTFVSGLA</sequence>
<dbReference type="InterPro" id="IPR000868">
    <property type="entry name" value="Isochorismatase-like_dom"/>
</dbReference>
<organism evidence="4 5">
    <name type="scientific">Weissella viridescens</name>
    <name type="common">Lactobacillus viridescens</name>
    <dbReference type="NCBI Taxonomy" id="1629"/>
    <lineage>
        <taxon>Bacteria</taxon>
        <taxon>Bacillati</taxon>
        <taxon>Bacillota</taxon>
        <taxon>Bacilli</taxon>
        <taxon>Lactobacillales</taxon>
        <taxon>Lactobacillaceae</taxon>
        <taxon>Weissella</taxon>
    </lineage>
</organism>
<proteinExistence type="inferred from homology"/>
<feature type="domain" description="Isochorismatase-like" evidence="3">
    <location>
        <begin position="6"/>
        <end position="142"/>
    </location>
</feature>
<keyword evidence="2" id="KW-0378">Hydrolase</keyword>
<evidence type="ECO:0000313" key="4">
    <source>
        <dbReference type="EMBL" id="RRG18308.1"/>
    </source>
</evidence>
<dbReference type="Gene3D" id="3.40.50.850">
    <property type="entry name" value="Isochorismatase-like"/>
    <property type="match status" value="1"/>
</dbReference>
<dbReference type="InterPro" id="IPR050272">
    <property type="entry name" value="Isochorismatase-like_hydrls"/>
</dbReference>
<dbReference type="PANTHER" id="PTHR43540">
    <property type="entry name" value="PEROXYUREIDOACRYLATE/UREIDOACRYLATE AMIDOHYDROLASE-RELATED"/>
    <property type="match status" value="1"/>
</dbReference>
<comment type="caution">
    <text evidence="4">The sequence shown here is derived from an EMBL/GenBank/DDBJ whole genome shotgun (WGS) entry which is preliminary data.</text>
</comment>
<name>A0A3P2RLG1_WEIVI</name>
<gene>
    <name evidence="4" type="ORF">D3P96_03210</name>
</gene>
<evidence type="ECO:0000259" key="3">
    <source>
        <dbReference type="Pfam" id="PF00857"/>
    </source>
</evidence>
<dbReference type="Pfam" id="PF00857">
    <property type="entry name" value="Isochorismatase"/>
    <property type="match status" value="1"/>
</dbReference>
<dbReference type="OrthoDB" id="9785724at2"/>
<evidence type="ECO:0000313" key="5">
    <source>
        <dbReference type="Proteomes" id="UP000275836"/>
    </source>
</evidence>
<evidence type="ECO:0000256" key="2">
    <source>
        <dbReference type="ARBA" id="ARBA00022801"/>
    </source>
</evidence>
<reference evidence="4 5" key="1">
    <citation type="submission" date="2018-10" db="EMBL/GenBank/DDBJ databases">
        <title>Draft genome sequence of Weissella viridescens UCO-SMC3.</title>
        <authorList>
            <person name="Garcia-Cancino A."/>
            <person name="Espinoza-Monje M."/>
            <person name="Albarracin L."/>
            <person name="Garcia-Castillo V."/>
            <person name="Campos-Martin J."/>
            <person name="Nakano Y."/>
            <person name="Guitierrez-Zamorano C."/>
            <person name="Ikeda-Ohtsubo W."/>
            <person name="Morita H."/>
            <person name="Kitazawa H."/>
            <person name="Villena J."/>
        </authorList>
    </citation>
    <scope>NUCLEOTIDE SEQUENCE [LARGE SCALE GENOMIC DNA]</scope>
    <source>
        <strain evidence="4 5">UCO-SMC3</strain>
    </source>
</reference>
<dbReference type="InterPro" id="IPR036380">
    <property type="entry name" value="Isochorismatase-like_sf"/>
</dbReference>
<accession>A0A3P2RLG1</accession>
<dbReference type="AlphaFoldDB" id="A0A3P2RLG1"/>
<dbReference type="GO" id="GO:0016787">
    <property type="term" value="F:hydrolase activity"/>
    <property type="evidence" value="ECO:0007669"/>
    <property type="project" value="UniProtKB-KW"/>
</dbReference>
<protein>
    <submittedName>
        <fullName evidence="4">Isochorismatase family protein</fullName>
    </submittedName>
</protein>
<comment type="similarity">
    <text evidence="1">Belongs to the isochorismatase family.</text>
</comment>
<evidence type="ECO:0000256" key="1">
    <source>
        <dbReference type="ARBA" id="ARBA00006336"/>
    </source>
</evidence>